<feature type="transmembrane region" description="Helical" evidence="1">
    <location>
        <begin position="39"/>
        <end position="58"/>
    </location>
</feature>
<keyword evidence="3" id="KW-1185">Reference proteome</keyword>
<dbReference type="EMBL" id="BDGG01000003">
    <property type="protein sequence ID" value="GAU95286.1"/>
    <property type="molecule type" value="Genomic_DNA"/>
</dbReference>
<keyword evidence="1" id="KW-1133">Transmembrane helix</keyword>
<keyword evidence="1" id="KW-0472">Membrane</keyword>
<reference evidence="2 3" key="1">
    <citation type="journal article" date="2016" name="Nat. Commun.">
        <title>Extremotolerant tardigrade genome and improved radiotolerance of human cultured cells by tardigrade-unique protein.</title>
        <authorList>
            <person name="Hashimoto T."/>
            <person name="Horikawa D.D."/>
            <person name="Saito Y."/>
            <person name="Kuwahara H."/>
            <person name="Kozuka-Hata H."/>
            <person name="Shin-I T."/>
            <person name="Minakuchi Y."/>
            <person name="Ohishi K."/>
            <person name="Motoyama A."/>
            <person name="Aizu T."/>
            <person name="Enomoto A."/>
            <person name="Kondo K."/>
            <person name="Tanaka S."/>
            <person name="Hara Y."/>
            <person name="Koshikawa S."/>
            <person name="Sagara H."/>
            <person name="Miura T."/>
            <person name="Yokobori S."/>
            <person name="Miyagawa K."/>
            <person name="Suzuki Y."/>
            <person name="Kubo T."/>
            <person name="Oyama M."/>
            <person name="Kohara Y."/>
            <person name="Fujiyama A."/>
            <person name="Arakawa K."/>
            <person name="Katayama T."/>
            <person name="Toyoda A."/>
            <person name="Kunieda T."/>
        </authorList>
    </citation>
    <scope>NUCLEOTIDE SEQUENCE [LARGE SCALE GENOMIC DNA]</scope>
    <source>
        <strain evidence="2 3">YOKOZUNA-1</strain>
    </source>
</reference>
<evidence type="ECO:0000313" key="2">
    <source>
        <dbReference type="EMBL" id="GAU95286.1"/>
    </source>
</evidence>
<comment type="caution">
    <text evidence="2">The sequence shown here is derived from an EMBL/GenBank/DDBJ whole genome shotgun (WGS) entry which is preliminary data.</text>
</comment>
<dbReference type="AlphaFoldDB" id="A0A1D1V0B1"/>
<name>A0A1D1V0B1_RAMVA</name>
<accession>A0A1D1V0B1</accession>
<protein>
    <submittedName>
        <fullName evidence="2">Uncharacterized protein</fullName>
    </submittedName>
</protein>
<evidence type="ECO:0000313" key="3">
    <source>
        <dbReference type="Proteomes" id="UP000186922"/>
    </source>
</evidence>
<keyword evidence="1" id="KW-0812">Transmembrane</keyword>
<organism evidence="2 3">
    <name type="scientific">Ramazzottius varieornatus</name>
    <name type="common">Water bear</name>
    <name type="synonym">Tardigrade</name>
    <dbReference type="NCBI Taxonomy" id="947166"/>
    <lineage>
        <taxon>Eukaryota</taxon>
        <taxon>Metazoa</taxon>
        <taxon>Ecdysozoa</taxon>
        <taxon>Tardigrada</taxon>
        <taxon>Eutardigrada</taxon>
        <taxon>Parachela</taxon>
        <taxon>Hypsibioidea</taxon>
        <taxon>Ramazzottiidae</taxon>
        <taxon>Ramazzottius</taxon>
    </lineage>
</organism>
<evidence type="ECO:0000256" key="1">
    <source>
        <dbReference type="SAM" id="Phobius"/>
    </source>
</evidence>
<gene>
    <name evidence="2" type="primary">RvY_06932</name>
    <name evidence="2" type="synonym">RvY_06932.1</name>
    <name evidence="2" type="ORF">RvY_06932-1</name>
</gene>
<proteinExistence type="predicted"/>
<dbReference type="Proteomes" id="UP000186922">
    <property type="component" value="Unassembled WGS sequence"/>
</dbReference>
<sequence length="174" mass="19427">MVVRFSSIEMSGTFPKGEVGAIRQNKEQLSKSSLEDNQFFARVVASLLAWAVLLGHWFRQLSLIKFFSVSSNPFGFQIFLIGNPQELPPILLNFYTSYMNFGFLHFFVCGPIPGSETGNTLPVPAKVSLWRRNFSRTKVIGGNLYAAATGGDQRSFCFTRTSCYTRSRNSASSL</sequence>